<evidence type="ECO:0000313" key="1">
    <source>
        <dbReference type="EMBL" id="MCZ8373131.1"/>
    </source>
</evidence>
<name>A0ABT4PJA2_9BACT</name>
<comment type="caution">
    <text evidence="1">The sequence shown here is derived from an EMBL/GenBank/DDBJ whole genome shotgun (WGS) entry which is preliminary data.</text>
</comment>
<protein>
    <submittedName>
        <fullName evidence="1">Uncharacterized protein</fullName>
    </submittedName>
</protein>
<accession>A0ABT4PJA2</accession>
<reference evidence="1" key="1">
    <citation type="submission" date="2022-12" db="EMBL/GenBank/DDBJ databases">
        <title>Phocaeicola acetigenes sp. nov., isolated feces from a healthy human.</title>
        <authorList>
            <person name="Do H."/>
            <person name="Ha Y.B."/>
            <person name="Kim J.-S."/>
            <person name="Suh M.K."/>
            <person name="Kim H.S."/>
            <person name="Lee J.-S."/>
        </authorList>
    </citation>
    <scope>NUCLEOTIDE SEQUENCE</scope>
    <source>
        <strain evidence="1">KGMB11183</strain>
    </source>
</reference>
<dbReference type="Proteomes" id="UP001141933">
    <property type="component" value="Unassembled WGS sequence"/>
</dbReference>
<keyword evidence="2" id="KW-1185">Reference proteome</keyword>
<sequence length="118" mass="13470">MVKSSFTILFFIRDSRARKDDTASIEVVLAVNGEKCAFSTGKRVRGFIITAELLHNAYFDKVKSLKEMFFFSSPLGFIIFSITYTQFITKTIGYPFATCLIKIYKVENNPIHKQPITP</sequence>
<dbReference type="RefSeq" id="WP_269878443.1">
    <property type="nucleotide sequence ID" value="NZ_JAPZVM010000009.1"/>
</dbReference>
<gene>
    <name evidence="1" type="ORF">O6P32_10495</name>
</gene>
<dbReference type="EMBL" id="JAPZVM010000009">
    <property type="protein sequence ID" value="MCZ8373131.1"/>
    <property type="molecule type" value="Genomic_DNA"/>
</dbReference>
<evidence type="ECO:0000313" key="2">
    <source>
        <dbReference type="Proteomes" id="UP001141933"/>
    </source>
</evidence>
<organism evidence="1 2">
    <name type="scientific">Phocaeicola acetigenes</name>
    <dbReference type="NCBI Taxonomy" id="3016083"/>
    <lineage>
        <taxon>Bacteria</taxon>
        <taxon>Pseudomonadati</taxon>
        <taxon>Bacteroidota</taxon>
        <taxon>Bacteroidia</taxon>
        <taxon>Bacteroidales</taxon>
        <taxon>Bacteroidaceae</taxon>
        <taxon>Phocaeicola</taxon>
    </lineage>
</organism>
<proteinExistence type="predicted"/>